<keyword evidence="6 9" id="KW-0133">Cell shape</keyword>
<accession>A0AA92H771</accession>
<evidence type="ECO:0000256" key="1">
    <source>
        <dbReference type="ARBA" id="ARBA00004752"/>
    </source>
</evidence>
<evidence type="ECO:0000256" key="10">
    <source>
        <dbReference type="SAM" id="SignalP"/>
    </source>
</evidence>
<keyword evidence="8 9" id="KW-0961">Cell wall biogenesis/degradation</keyword>
<protein>
    <recommendedName>
        <fullName evidence="11">L,D-TPase catalytic domain-containing protein</fullName>
    </recommendedName>
</protein>
<evidence type="ECO:0000313" key="12">
    <source>
        <dbReference type="EMBL" id="PVE49688.1"/>
    </source>
</evidence>
<dbReference type="SUPFAM" id="SSF141523">
    <property type="entry name" value="L,D-transpeptidase catalytic domain-like"/>
    <property type="match status" value="1"/>
</dbReference>
<dbReference type="InterPro" id="IPR005490">
    <property type="entry name" value="LD_TPept_cat_dom"/>
</dbReference>
<keyword evidence="4" id="KW-0808">Transferase</keyword>
<dbReference type="GO" id="GO:0071555">
    <property type="term" value="P:cell wall organization"/>
    <property type="evidence" value="ECO:0007669"/>
    <property type="project" value="UniProtKB-UniRule"/>
</dbReference>
<name>A0AA92H771_RHIRH</name>
<dbReference type="GO" id="GO:0005576">
    <property type="term" value="C:extracellular region"/>
    <property type="evidence" value="ECO:0007669"/>
    <property type="project" value="TreeGrafter"/>
</dbReference>
<comment type="pathway">
    <text evidence="1 9">Cell wall biogenesis; peptidoglycan biosynthesis.</text>
</comment>
<dbReference type="InterPro" id="IPR050979">
    <property type="entry name" value="LD-transpeptidase"/>
</dbReference>
<dbReference type="PROSITE" id="PS52029">
    <property type="entry name" value="LD_TPASE"/>
    <property type="match status" value="1"/>
</dbReference>
<evidence type="ECO:0000256" key="5">
    <source>
        <dbReference type="ARBA" id="ARBA00022801"/>
    </source>
</evidence>
<organism evidence="12 13">
    <name type="scientific">Rhizobium rhizogenes</name>
    <name type="common">Agrobacterium rhizogenes</name>
    <dbReference type="NCBI Taxonomy" id="359"/>
    <lineage>
        <taxon>Bacteria</taxon>
        <taxon>Pseudomonadati</taxon>
        <taxon>Pseudomonadota</taxon>
        <taxon>Alphaproteobacteria</taxon>
        <taxon>Hyphomicrobiales</taxon>
        <taxon>Rhizobiaceae</taxon>
        <taxon>Rhizobium/Agrobacterium group</taxon>
        <taxon>Rhizobium</taxon>
    </lineage>
</organism>
<reference evidence="12 13" key="1">
    <citation type="submission" date="2018-04" db="EMBL/GenBank/DDBJ databases">
        <authorList>
            <person name="Hagen T."/>
        </authorList>
    </citation>
    <scope>NUCLEOTIDE SEQUENCE [LARGE SCALE GENOMIC DNA]</scope>
    <source>
        <strain evidence="12 13">TPD7009</strain>
    </source>
</reference>
<sequence length="294" mass="32451">MIVFALKTLRRFACVLMTAPLVSGCLFITDTSRMNADVFVKETAPVFNYNNVGSIPREPLPQTPGSINSRPPDLFRSQFQQLYGPPTTARPGPALSPAYRDRTMGYGLPVSNPLHRAMYDVLSDDGHTLPAIPYSRIDPRFLRQEVSYQTAEAPGTIVVDTRQHFLYLVQPGGKAVRYGVGLGRSGYAWSGRGAIQWKAKWPRWTPPDEMVQRQPELASISAARGGMVPGLNNPLGARALYIFKDGKDTLYRVHGTPDWQSVGKATSSGCVRMLNQDVVDLYDRVPQGAPIVVM</sequence>
<dbReference type="AlphaFoldDB" id="A0AA92H771"/>
<evidence type="ECO:0000256" key="2">
    <source>
        <dbReference type="ARBA" id="ARBA00005992"/>
    </source>
</evidence>
<dbReference type="CDD" id="cd16913">
    <property type="entry name" value="YkuD_like"/>
    <property type="match status" value="1"/>
</dbReference>
<dbReference type="GO" id="GO:0018104">
    <property type="term" value="P:peptidoglycan-protein cross-linking"/>
    <property type="evidence" value="ECO:0007669"/>
    <property type="project" value="TreeGrafter"/>
</dbReference>
<dbReference type="GO" id="GO:0008360">
    <property type="term" value="P:regulation of cell shape"/>
    <property type="evidence" value="ECO:0007669"/>
    <property type="project" value="UniProtKB-UniRule"/>
</dbReference>
<evidence type="ECO:0000313" key="13">
    <source>
        <dbReference type="Proteomes" id="UP000244335"/>
    </source>
</evidence>
<feature type="signal peptide" evidence="10">
    <location>
        <begin position="1"/>
        <end position="28"/>
    </location>
</feature>
<dbReference type="InterPro" id="IPR038063">
    <property type="entry name" value="Transpep_catalytic_dom"/>
</dbReference>
<feature type="active site" description="Proton donor/acceptor" evidence="9">
    <location>
        <position position="254"/>
    </location>
</feature>
<keyword evidence="5" id="KW-0378">Hydrolase</keyword>
<feature type="active site" description="Nucleophile" evidence="9">
    <location>
        <position position="270"/>
    </location>
</feature>
<keyword evidence="7 9" id="KW-0573">Peptidoglycan synthesis</keyword>
<dbReference type="Proteomes" id="UP000244335">
    <property type="component" value="Unassembled WGS sequence"/>
</dbReference>
<comment type="caution">
    <text evidence="12">The sequence shown here is derived from an EMBL/GenBank/DDBJ whole genome shotgun (WGS) entry which is preliminary data.</text>
</comment>
<evidence type="ECO:0000256" key="6">
    <source>
        <dbReference type="ARBA" id="ARBA00022960"/>
    </source>
</evidence>
<evidence type="ECO:0000256" key="8">
    <source>
        <dbReference type="ARBA" id="ARBA00023316"/>
    </source>
</evidence>
<evidence type="ECO:0000259" key="11">
    <source>
        <dbReference type="PROSITE" id="PS52029"/>
    </source>
</evidence>
<keyword evidence="3" id="KW-0328">Glycosyltransferase</keyword>
<feature type="domain" description="L,D-TPase catalytic" evidence="11">
    <location>
        <begin position="155"/>
        <end position="294"/>
    </location>
</feature>
<evidence type="ECO:0000256" key="3">
    <source>
        <dbReference type="ARBA" id="ARBA00022676"/>
    </source>
</evidence>
<evidence type="ECO:0000256" key="9">
    <source>
        <dbReference type="PROSITE-ProRule" id="PRU01373"/>
    </source>
</evidence>
<dbReference type="Pfam" id="PF03734">
    <property type="entry name" value="YkuD"/>
    <property type="match status" value="1"/>
</dbReference>
<comment type="similarity">
    <text evidence="2">Belongs to the YkuD family.</text>
</comment>
<dbReference type="GO" id="GO:0016757">
    <property type="term" value="F:glycosyltransferase activity"/>
    <property type="evidence" value="ECO:0007669"/>
    <property type="project" value="UniProtKB-KW"/>
</dbReference>
<dbReference type="Gene3D" id="2.40.440.10">
    <property type="entry name" value="L,D-transpeptidase catalytic domain-like"/>
    <property type="match status" value="1"/>
</dbReference>
<keyword evidence="10" id="KW-0732">Signal</keyword>
<feature type="chain" id="PRO_5041662503" description="L,D-TPase catalytic domain-containing protein" evidence="10">
    <location>
        <begin position="29"/>
        <end position="294"/>
    </location>
</feature>
<evidence type="ECO:0000256" key="4">
    <source>
        <dbReference type="ARBA" id="ARBA00022679"/>
    </source>
</evidence>
<dbReference type="GO" id="GO:0071972">
    <property type="term" value="F:peptidoglycan L,D-transpeptidase activity"/>
    <property type="evidence" value="ECO:0007669"/>
    <property type="project" value="TreeGrafter"/>
</dbReference>
<proteinExistence type="inferred from homology"/>
<dbReference type="PANTHER" id="PTHR30582:SF24">
    <property type="entry name" value="L,D-TRANSPEPTIDASE ERFK_SRFK-RELATED"/>
    <property type="match status" value="1"/>
</dbReference>
<dbReference type="FunFam" id="2.40.440.10:FF:000002">
    <property type="entry name" value="L,D-transpeptidase ErfK/SrfK"/>
    <property type="match status" value="1"/>
</dbReference>
<dbReference type="PROSITE" id="PS51257">
    <property type="entry name" value="PROKAR_LIPOPROTEIN"/>
    <property type="match status" value="1"/>
</dbReference>
<evidence type="ECO:0000256" key="7">
    <source>
        <dbReference type="ARBA" id="ARBA00022984"/>
    </source>
</evidence>
<gene>
    <name evidence="12" type="ORF">DC430_24270</name>
</gene>
<dbReference type="PANTHER" id="PTHR30582">
    <property type="entry name" value="L,D-TRANSPEPTIDASE"/>
    <property type="match status" value="1"/>
</dbReference>
<dbReference type="RefSeq" id="WP_116493936.1">
    <property type="nucleotide sequence ID" value="NZ_QDFR01000023.1"/>
</dbReference>
<dbReference type="EMBL" id="QDFR01000023">
    <property type="protein sequence ID" value="PVE49688.1"/>
    <property type="molecule type" value="Genomic_DNA"/>
</dbReference>